<evidence type="ECO:0000256" key="6">
    <source>
        <dbReference type="ARBA" id="ARBA00023242"/>
    </source>
</evidence>
<dbReference type="GO" id="GO:0000400">
    <property type="term" value="F:four-way junction DNA binding"/>
    <property type="evidence" value="ECO:0007669"/>
    <property type="project" value="TreeGrafter"/>
</dbReference>
<dbReference type="Pfam" id="PF08423">
    <property type="entry name" value="Rad51"/>
    <property type="match status" value="1"/>
</dbReference>
<keyword evidence="3" id="KW-0227">DNA damage</keyword>
<keyword evidence="2" id="KW-0547">Nucleotide-binding</keyword>
<comment type="caution">
    <text evidence="9">The sequence shown here is derived from an EMBL/GenBank/DDBJ whole genome shotgun (WGS) entry which is preliminary data.</text>
</comment>
<keyword evidence="4" id="KW-0067">ATP-binding</keyword>
<dbReference type="SMART" id="SM00382">
    <property type="entry name" value="AAA"/>
    <property type="match status" value="1"/>
</dbReference>
<evidence type="ECO:0000256" key="2">
    <source>
        <dbReference type="ARBA" id="ARBA00022741"/>
    </source>
</evidence>
<keyword evidence="5" id="KW-0234">DNA repair</keyword>
<dbReference type="PIRSF" id="PIRSF005856">
    <property type="entry name" value="Rad51"/>
    <property type="match status" value="1"/>
</dbReference>
<comment type="subcellular location">
    <subcellularLocation>
        <location evidence="1">Nucleus</location>
    </subcellularLocation>
</comment>
<protein>
    <recommendedName>
        <fullName evidence="7">DNA repair protein RAD51 homolog 3</fullName>
    </recommendedName>
</protein>
<proteinExistence type="predicted"/>
<dbReference type="EMBL" id="JNBR01000075">
    <property type="protein sequence ID" value="OQR99036.1"/>
    <property type="molecule type" value="Genomic_DNA"/>
</dbReference>
<evidence type="ECO:0000256" key="5">
    <source>
        <dbReference type="ARBA" id="ARBA00023204"/>
    </source>
</evidence>
<dbReference type="GO" id="GO:0140664">
    <property type="term" value="F:ATP-dependent DNA damage sensor activity"/>
    <property type="evidence" value="ECO:0007669"/>
    <property type="project" value="InterPro"/>
</dbReference>
<feature type="domain" description="RecA family profile 1" evidence="8">
    <location>
        <begin position="92"/>
        <end position="267"/>
    </location>
</feature>
<evidence type="ECO:0000259" key="8">
    <source>
        <dbReference type="PROSITE" id="PS50162"/>
    </source>
</evidence>
<evidence type="ECO:0000313" key="9">
    <source>
        <dbReference type="EMBL" id="OQR99036.1"/>
    </source>
</evidence>
<dbReference type="SUPFAM" id="SSF52540">
    <property type="entry name" value="P-loop containing nucleoside triphosphate hydrolases"/>
    <property type="match status" value="1"/>
</dbReference>
<keyword evidence="6" id="KW-0539">Nucleus</keyword>
<dbReference type="AlphaFoldDB" id="A0A1V9ZM40"/>
<dbReference type="GO" id="GO:0007131">
    <property type="term" value="P:reciprocal meiotic recombination"/>
    <property type="evidence" value="ECO:0007669"/>
    <property type="project" value="TreeGrafter"/>
</dbReference>
<dbReference type="Proteomes" id="UP000243579">
    <property type="component" value="Unassembled WGS sequence"/>
</dbReference>
<dbReference type="GO" id="GO:0000707">
    <property type="term" value="P:meiotic DNA recombinase assembly"/>
    <property type="evidence" value="ECO:0007669"/>
    <property type="project" value="TreeGrafter"/>
</dbReference>
<dbReference type="GO" id="GO:0033065">
    <property type="term" value="C:Rad51C-XRCC3 complex"/>
    <property type="evidence" value="ECO:0007669"/>
    <property type="project" value="TreeGrafter"/>
</dbReference>
<dbReference type="OrthoDB" id="5957327at2759"/>
<dbReference type="PROSITE" id="PS50162">
    <property type="entry name" value="RECA_2"/>
    <property type="match status" value="1"/>
</dbReference>
<dbReference type="InterPro" id="IPR052093">
    <property type="entry name" value="HR_Repair_Mediator"/>
</dbReference>
<keyword evidence="10" id="KW-1185">Reference proteome</keyword>
<dbReference type="InterPro" id="IPR027417">
    <property type="entry name" value="P-loop_NTPase"/>
</dbReference>
<reference evidence="9 10" key="1">
    <citation type="journal article" date="2014" name="Genome Biol. Evol.">
        <title>The secreted proteins of Achlya hypogyna and Thraustotheca clavata identify the ancestral oomycete secretome and reveal gene acquisitions by horizontal gene transfer.</title>
        <authorList>
            <person name="Misner I."/>
            <person name="Blouin N."/>
            <person name="Leonard G."/>
            <person name="Richards T.A."/>
            <person name="Lane C.E."/>
        </authorList>
    </citation>
    <scope>NUCLEOTIDE SEQUENCE [LARGE SCALE GENOMIC DNA]</scope>
    <source>
        <strain evidence="9 10">ATCC 48635</strain>
    </source>
</reference>
<name>A0A1V9ZM40_ACHHY</name>
<evidence type="ECO:0000256" key="1">
    <source>
        <dbReference type="ARBA" id="ARBA00004123"/>
    </source>
</evidence>
<accession>A0A1V9ZM40</accession>
<evidence type="ECO:0000256" key="4">
    <source>
        <dbReference type="ARBA" id="ARBA00022840"/>
    </source>
</evidence>
<evidence type="ECO:0000313" key="10">
    <source>
        <dbReference type="Proteomes" id="UP000243579"/>
    </source>
</evidence>
<dbReference type="GO" id="GO:0008821">
    <property type="term" value="F:crossover junction DNA endonuclease activity"/>
    <property type="evidence" value="ECO:0007669"/>
    <property type="project" value="TreeGrafter"/>
</dbReference>
<dbReference type="GO" id="GO:0033063">
    <property type="term" value="C:Rad51B-Rad51C-Rad51D-XRCC2 complex"/>
    <property type="evidence" value="ECO:0007669"/>
    <property type="project" value="TreeGrafter"/>
</dbReference>
<dbReference type="InterPro" id="IPR016467">
    <property type="entry name" value="DNA_recomb/repair_RecA-like"/>
</dbReference>
<evidence type="ECO:0000256" key="7">
    <source>
        <dbReference type="ARBA" id="ARBA00040674"/>
    </source>
</evidence>
<dbReference type="PANTHER" id="PTHR46239:SF1">
    <property type="entry name" value="DNA REPAIR PROTEIN RAD51 HOMOLOG 3"/>
    <property type="match status" value="1"/>
</dbReference>
<evidence type="ECO:0000256" key="3">
    <source>
        <dbReference type="ARBA" id="ARBA00022763"/>
    </source>
</evidence>
<dbReference type="InterPro" id="IPR003593">
    <property type="entry name" value="AAA+_ATPase"/>
</dbReference>
<dbReference type="Gene3D" id="3.40.50.300">
    <property type="entry name" value="P-loop containing nucleotide triphosphate hydrolases"/>
    <property type="match status" value="1"/>
</dbReference>
<dbReference type="GO" id="GO:0005524">
    <property type="term" value="F:ATP binding"/>
    <property type="evidence" value="ECO:0007669"/>
    <property type="project" value="UniProtKB-KW"/>
</dbReference>
<dbReference type="STRING" id="1202772.A0A1V9ZM40"/>
<sequence length="350" mass="38369">MAADHSFDALDLASSVLGSTTCMSLRDHKVVAALHQAGFRSSRDVDGFNARELANVAKLSFQDASRVLTAIKGPRGTMLGLSAFDVLEQLREHPPVRTYVPLLDEALGGGVPIGEITEICGAPGVGKTQLAIQIAFSAQCPENSDAPHRSIYIDSEGSFMIHRAAAMATCLAEDVPELRLDRDDLLRGLTYYRVHDFQEQYEVLASLYGALAADASVRAVIVDSIAFHCRHGYDDMTGRARMLHNMALVLRKLAQDFPIAVVLINHVTTSLHQGSDVDGSNIVPALGESWSFSITNRLMLRWEHQIRMAQVVKSASQAQASVRFDVTERGVRGIARKRSRSEEEFEAHDE</sequence>
<dbReference type="InterPro" id="IPR013632">
    <property type="entry name" value="Rad51_C"/>
</dbReference>
<dbReference type="GO" id="GO:0005657">
    <property type="term" value="C:replication fork"/>
    <property type="evidence" value="ECO:0007669"/>
    <property type="project" value="TreeGrafter"/>
</dbReference>
<organism evidence="9 10">
    <name type="scientific">Achlya hypogyna</name>
    <name type="common">Oomycete</name>
    <name type="synonym">Protoachlya hypogyna</name>
    <dbReference type="NCBI Taxonomy" id="1202772"/>
    <lineage>
        <taxon>Eukaryota</taxon>
        <taxon>Sar</taxon>
        <taxon>Stramenopiles</taxon>
        <taxon>Oomycota</taxon>
        <taxon>Saprolegniomycetes</taxon>
        <taxon>Saprolegniales</taxon>
        <taxon>Achlyaceae</taxon>
        <taxon>Achlya</taxon>
    </lineage>
</organism>
<dbReference type="PANTHER" id="PTHR46239">
    <property type="entry name" value="DNA REPAIR PROTEIN RAD51 HOMOLOG 3 RAD51C"/>
    <property type="match status" value="1"/>
</dbReference>
<gene>
    <name evidence="9" type="ORF">ACHHYP_07487</name>
</gene>
<dbReference type="InterPro" id="IPR020588">
    <property type="entry name" value="RecA_ATP-bd"/>
</dbReference>